<proteinExistence type="predicted"/>
<dbReference type="EMBL" id="CABPSE010000020">
    <property type="protein sequence ID" value="VVE47190.1"/>
    <property type="molecule type" value="Genomic_DNA"/>
</dbReference>
<evidence type="ECO:0000313" key="2">
    <source>
        <dbReference type="Proteomes" id="UP000383971"/>
    </source>
</evidence>
<dbReference type="RefSeq" id="WP_150586813.1">
    <property type="nucleotide sequence ID" value="NZ_CABPSE010000020.1"/>
</dbReference>
<reference evidence="1 2" key="1">
    <citation type="submission" date="2019-08" db="EMBL/GenBank/DDBJ databases">
        <authorList>
            <person name="Peeters C."/>
        </authorList>
    </citation>
    <scope>NUCLEOTIDE SEQUENCE [LARGE SCALE GENOMIC DNA]</scope>
    <source>
        <strain evidence="1 2">LMG 31111</strain>
    </source>
</reference>
<dbReference type="Proteomes" id="UP000383971">
    <property type="component" value="Unassembled WGS sequence"/>
</dbReference>
<sequence>MNPSEIKVRLSVAVDREAIEAAKDAFLKSAASAVTVLVEEDKPALCIGCGAVRKPDGEMPCDH</sequence>
<protein>
    <submittedName>
        <fullName evidence="1">Uncharacterized protein</fullName>
    </submittedName>
</protein>
<organism evidence="1 2">
    <name type="scientific">Pandoraea communis</name>
    <dbReference type="NCBI Taxonomy" id="2508297"/>
    <lineage>
        <taxon>Bacteria</taxon>
        <taxon>Pseudomonadati</taxon>
        <taxon>Pseudomonadota</taxon>
        <taxon>Betaproteobacteria</taxon>
        <taxon>Burkholderiales</taxon>
        <taxon>Burkholderiaceae</taxon>
        <taxon>Pandoraea</taxon>
    </lineage>
</organism>
<name>A0A5E4YFI5_9BURK</name>
<dbReference type="AlphaFoldDB" id="A0A5E4YFI5"/>
<keyword evidence="2" id="KW-1185">Reference proteome</keyword>
<evidence type="ECO:0000313" key="1">
    <source>
        <dbReference type="EMBL" id="VVE47190.1"/>
    </source>
</evidence>
<accession>A0A5E4YFI5</accession>
<gene>
    <name evidence="1" type="ORF">PCO31111_04502</name>
</gene>